<dbReference type="InterPro" id="IPR000744">
    <property type="entry name" value="NSF_attach"/>
</dbReference>
<dbReference type="EMBL" id="OZ019899">
    <property type="protein sequence ID" value="CAK9231402.1"/>
    <property type="molecule type" value="Genomic_DNA"/>
</dbReference>
<evidence type="ECO:0000256" key="4">
    <source>
        <dbReference type="PROSITE-ProRule" id="PRU00339"/>
    </source>
</evidence>
<evidence type="ECO:0000313" key="6">
    <source>
        <dbReference type="EMBL" id="CAK9231402.1"/>
    </source>
</evidence>
<dbReference type="InterPro" id="IPR019734">
    <property type="entry name" value="TPR_rpt"/>
</dbReference>
<dbReference type="SUPFAM" id="SSF48452">
    <property type="entry name" value="TPR-like"/>
    <property type="match status" value="1"/>
</dbReference>
<evidence type="ECO:0000313" key="7">
    <source>
        <dbReference type="Proteomes" id="UP001497512"/>
    </source>
</evidence>
<evidence type="ECO:0000256" key="5">
    <source>
        <dbReference type="RuleBase" id="RU367013"/>
    </source>
</evidence>
<dbReference type="Proteomes" id="UP001497512">
    <property type="component" value="Chromosome 7"/>
</dbReference>
<keyword evidence="5" id="KW-0472">Membrane</keyword>
<comment type="similarity">
    <text evidence="1 5">Belongs to the SNAP family.</text>
</comment>
<name>A0ABP0UVR2_9BRYO</name>
<evidence type="ECO:0000256" key="1">
    <source>
        <dbReference type="ARBA" id="ARBA00010050"/>
    </source>
</evidence>
<sequence>MGENLEASGAEYEDKAEKKLKSWGILGGKYEDAADLLEKAGNSFKLAKSWDRAAAAYIKLADCQIKLESKHDAAAAYVDAALCFKKSQPLEAVSCLEAAIALFLEIGRLSIAARHYKEIGEIFEKQENAERAMEYFDKAAELFSGEEVNSSGTQCKLKVAQFAAQLQQYPRAIDIFETVARQSIDSNLLKYSVKTHLLNAALCQLCAGDSVAINHAVQRYEDIDPNFLSTREGKFVVDLVQAIEDVDVVKFTDVVKDFDSFTRLDDWRTLLLLHVKNKLKEIEVAGDNLT</sequence>
<evidence type="ECO:0008006" key="8">
    <source>
        <dbReference type="Google" id="ProtNLM"/>
    </source>
</evidence>
<comment type="subcellular location">
    <subcellularLocation>
        <location evidence="5">Membrane</location>
        <topology evidence="5">Peripheral membrane protein</topology>
    </subcellularLocation>
</comment>
<protein>
    <recommendedName>
        <fullName evidence="8">Alpha-soluble NSF attachment protein</fullName>
    </recommendedName>
</protein>
<keyword evidence="2 5" id="KW-0813">Transport</keyword>
<comment type="function">
    <text evidence="5">Required for vesicular transport between the endoplasmic reticulum and the Golgi apparatus.</text>
</comment>
<evidence type="ECO:0000256" key="2">
    <source>
        <dbReference type="ARBA" id="ARBA00022448"/>
    </source>
</evidence>
<dbReference type="PANTHER" id="PTHR13768:SF8">
    <property type="entry name" value="ALPHA-SOLUBLE NSF ATTACHMENT PROTEIN"/>
    <property type="match status" value="1"/>
</dbReference>
<reference evidence="6" key="1">
    <citation type="submission" date="2024-02" db="EMBL/GenBank/DDBJ databases">
        <authorList>
            <consortium name="ELIXIR-Norway"/>
            <consortium name="Elixir Norway"/>
        </authorList>
    </citation>
    <scope>NUCLEOTIDE SEQUENCE</scope>
</reference>
<dbReference type="Gene3D" id="1.25.40.10">
    <property type="entry name" value="Tetratricopeptide repeat domain"/>
    <property type="match status" value="1"/>
</dbReference>
<dbReference type="CDD" id="cd15832">
    <property type="entry name" value="SNAP"/>
    <property type="match status" value="1"/>
</dbReference>
<accession>A0ABP0UVR2</accession>
<feature type="repeat" description="TPR" evidence="4">
    <location>
        <begin position="113"/>
        <end position="146"/>
    </location>
</feature>
<keyword evidence="4" id="KW-0802">TPR repeat</keyword>
<keyword evidence="7" id="KW-1185">Reference proteome</keyword>
<keyword evidence="3 5" id="KW-0653">Protein transport</keyword>
<dbReference type="InterPro" id="IPR011990">
    <property type="entry name" value="TPR-like_helical_dom_sf"/>
</dbReference>
<keyword evidence="5" id="KW-0931">ER-Golgi transport</keyword>
<evidence type="ECO:0000256" key="3">
    <source>
        <dbReference type="ARBA" id="ARBA00022927"/>
    </source>
</evidence>
<dbReference type="Pfam" id="PF14938">
    <property type="entry name" value="SNAP"/>
    <property type="match status" value="1"/>
</dbReference>
<proteinExistence type="inferred from homology"/>
<dbReference type="PROSITE" id="PS50005">
    <property type="entry name" value="TPR"/>
    <property type="match status" value="1"/>
</dbReference>
<gene>
    <name evidence="6" type="ORF">CSSPTR1EN2_LOCUS20581</name>
</gene>
<dbReference type="PANTHER" id="PTHR13768">
    <property type="entry name" value="SOLUBLE NSF ATTACHMENT PROTEIN SNAP"/>
    <property type="match status" value="1"/>
</dbReference>
<organism evidence="6 7">
    <name type="scientific">Sphagnum troendelagicum</name>
    <dbReference type="NCBI Taxonomy" id="128251"/>
    <lineage>
        <taxon>Eukaryota</taxon>
        <taxon>Viridiplantae</taxon>
        <taxon>Streptophyta</taxon>
        <taxon>Embryophyta</taxon>
        <taxon>Bryophyta</taxon>
        <taxon>Sphagnophytina</taxon>
        <taxon>Sphagnopsida</taxon>
        <taxon>Sphagnales</taxon>
        <taxon>Sphagnaceae</taxon>
        <taxon>Sphagnum</taxon>
    </lineage>
</organism>
<dbReference type="PRINTS" id="PR00448">
    <property type="entry name" value="NSFATTACHMNT"/>
</dbReference>